<evidence type="ECO:0000313" key="5">
    <source>
        <dbReference type="Proteomes" id="UP000192796"/>
    </source>
</evidence>
<evidence type="ECO:0000259" key="3">
    <source>
        <dbReference type="SMART" id="SM00060"/>
    </source>
</evidence>
<feature type="domain" description="Fibronectin type-III" evidence="3">
    <location>
        <begin position="744"/>
        <end position="844"/>
    </location>
</feature>
<feature type="domain" description="Fibronectin type-III" evidence="3">
    <location>
        <begin position="261"/>
        <end position="362"/>
    </location>
</feature>
<feature type="chain" id="PRO_5013252313" description="Fibronectin type-III domain-containing protein" evidence="2">
    <location>
        <begin position="19"/>
        <end position="1153"/>
    </location>
</feature>
<feature type="domain" description="Fibronectin type-III" evidence="3">
    <location>
        <begin position="22"/>
        <end position="124"/>
    </location>
</feature>
<dbReference type="InterPro" id="IPR050964">
    <property type="entry name" value="Striated_Muscle_Regulatory"/>
</dbReference>
<protein>
    <recommendedName>
        <fullName evidence="3">Fibronectin type-III domain-containing protein</fullName>
    </recommendedName>
</protein>
<gene>
    <name evidence="4" type="ORF">A3860_29235</name>
</gene>
<dbReference type="PANTHER" id="PTHR13817">
    <property type="entry name" value="TITIN"/>
    <property type="match status" value="1"/>
</dbReference>
<dbReference type="SUPFAM" id="SSF49265">
    <property type="entry name" value="Fibronectin type III"/>
    <property type="match status" value="2"/>
</dbReference>
<organism evidence="4 5">
    <name type="scientific">Niastella vici</name>
    <dbReference type="NCBI Taxonomy" id="1703345"/>
    <lineage>
        <taxon>Bacteria</taxon>
        <taxon>Pseudomonadati</taxon>
        <taxon>Bacteroidota</taxon>
        <taxon>Chitinophagia</taxon>
        <taxon>Chitinophagales</taxon>
        <taxon>Chitinophagaceae</taxon>
        <taxon>Niastella</taxon>
    </lineage>
</organism>
<sequence>MRPICTFLFVLLSMMATAQTAPTVPASNLRFTTIDGGRLTILFDVGNGANHLIVVKEGSDVMGTPVNGVDYTANSNFGTAGSEFTMAGEYVVQKNSWNSVTIDKLKPATTYYIAVFEYNGTGTATKYLMIPLAGNKATATAPTVQTSGVTFSEATGNSVKLNWVNGNGAGRLILVRKTSPVNGEPVDLKSYSTVRNGEYGTGSVINVDNYTLYVGSGPVTTVTNLEPNTTYHFAFFEYNGSASPVYLKPASNWNTTTNAGPTKPTQSIVFNNIEGNRLTVGCSIGNGSKRLIIARKGSPVTATPINGAVYTANTVFGSGQEIATGEFVVSNTNSNSVTVTNLEPGVVYHFRIFEFDETAGNYPYYLNTPVDGNKSTAIPPASIATNLSVSNITGSTATVNFTPGSGNYRLAVVKEGSAVDAIPNDLTLYGGNAAFGSGPQIAPGNYSVAGQMNGSSFSLNSLKAGFTYHAAIFEYNGTNYPVYNKTPATINFSIPLEPTQAATGFTQISRDGDRMRVLWTNGNGGKRIVIARKGMAVTYKPIDGSSYTANTIFGQGTEVAPGEFVVYDGTTYYFDMTGLEIGATYYFAVYDYNTSVAGANDYLTSSFLAGNAATITWPVTQTSGLNATSIQATQANINFSAGNGASRIFFMRANTPVDAVPQDMTSYLGYSQTFGTVKFGATDNAIVYRTSSAVGPFSVTNLSPNTTYYVTAFEFNGSSALAYLVPGNSFSFTTTDLPGATTPTVAASAPLISAVDGNKFTFKWTNGDGAGRMVVMRAGSAVNFTPASATNYTANASFGSGSNLGNDQYVVFNNTTGNTVTVTNLLPSTTYYLTVFEYNGTGSLQRYLTSSVLATTGATVFAPTQGASNGVASSTTNSLTLNWQNGNGANRLVVLKKGSNVSAMPADLSAYPANTVFKSGSQIAIDEYVVYAGNGSSVTVTGLNAGDVYYYKVFEYNGAMAPVYNTSSVLSGNIATGTLPVTWLYFNATQKSDKVVLTWGTSAEINSEYFIVERSENGAAFSEAGRVAASGNHNGSANYSFTDAVPVQQKWFYRLKQTDKDGVYSFSKIVTVQPGEQEVARLQPNPVQTNFRVQLPDNSAPAILVIYNAAGIQVHKQTISNGQTVNAQSLTAGMYYLQVQQGSRQYRIKMVKQ</sequence>
<dbReference type="InterPro" id="IPR026444">
    <property type="entry name" value="Secre_tail"/>
</dbReference>
<dbReference type="STRING" id="1703345.A3860_29235"/>
<feature type="domain" description="Fibronectin type-III" evidence="3">
    <location>
        <begin position="380"/>
        <end position="481"/>
    </location>
</feature>
<dbReference type="InterPro" id="IPR003961">
    <property type="entry name" value="FN3_dom"/>
</dbReference>
<feature type="domain" description="Fibronectin type-III" evidence="3">
    <location>
        <begin position="618"/>
        <end position="719"/>
    </location>
</feature>
<feature type="domain" description="Fibronectin type-III" evidence="3">
    <location>
        <begin position="142"/>
        <end position="245"/>
    </location>
</feature>
<feature type="domain" description="Fibronectin type-III" evidence="3">
    <location>
        <begin position="863"/>
        <end position="962"/>
    </location>
</feature>
<keyword evidence="1" id="KW-0677">Repeat</keyword>
<evidence type="ECO:0000313" key="4">
    <source>
        <dbReference type="EMBL" id="OQP62041.1"/>
    </source>
</evidence>
<dbReference type="Pfam" id="PF18962">
    <property type="entry name" value="Por_Secre_tail"/>
    <property type="match status" value="1"/>
</dbReference>
<proteinExistence type="predicted"/>
<dbReference type="EMBL" id="LVYD01000052">
    <property type="protein sequence ID" value="OQP62041.1"/>
    <property type="molecule type" value="Genomic_DNA"/>
</dbReference>
<dbReference type="SMART" id="SM00060">
    <property type="entry name" value="FN3"/>
    <property type="match status" value="8"/>
</dbReference>
<evidence type="ECO:0000256" key="2">
    <source>
        <dbReference type="SAM" id="SignalP"/>
    </source>
</evidence>
<dbReference type="RefSeq" id="WP_081149544.1">
    <property type="nucleotide sequence ID" value="NZ_LVYD01000052.1"/>
</dbReference>
<name>A0A1V9FUN6_9BACT</name>
<dbReference type="InterPro" id="IPR036116">
    <property type="entry name" value="FN3_sf"/>
</dbReference>
<reference evidence="4 5" key="1">
    <citation type="submission" date="2016-03" db="EMBL/GenBank/DDBJ databases">
        <title>Niastella vici sp. nov., isolated from farmland soil.</title>
        <authorList>
            <person name="Chen L."/>
            <person name="Wang D."/>
            <person name="Yang S."/>
            <person name="Wang G."/>
        </authorList>
    </citation>
    <scope>NUCLEOTIDE SEQUENCE [LARGE SCALE GENOMIC DNA]</scope>
    <source>
        <strain evidence="4 5">DJ57</strain>
    </source>
</reference>
<feature type="domain" description="Fibronectin type-III" evidence="3">
    <location>
        <begin position="498"/>
        <end position="600"/>
    </location>
</feature>
<dbReference type="Proteomes" id="UP000192796">
    <property type="component" value="Unassembled WGS sequence"/>
</dbReference>
<feature type="signal peptide" evidence="2">
    <location>
        <begin position="1"/>
        <end position="18"/>
    </location>
</feature>
<dbReference type="InterPro" id="IPR013783">
    <property type="entry name" value="Ig-like_fold"/>
</dbReference>
<evidence type="ECO:0000256" key="1">
    <source>
        <dbReference type="ARBA" id="ARBA00022737"/>
    </source>
</evidence>
<keyword evidence="2" id="KW-0732">Signal</keyword>
<accession>A0A1V9FUN6</accession>
<keyword evidence="5" id="KW-1185">Reference proteome</keyword>
<dbReference type="PANTHER" id="PTHR13817:SF166">
    <property type="entry name" value="NEURONAL IGCAM-RELATED"/>
    <property type="match status" value="1"/>
</dbReference>
<dbReference type="AlphaFoldDB" id="A0A1V9FUN6"/>
<dbReference type="Gene3D" id="2.60.40.10">
    <property type="entry name" value="Immunoglobulins"/>
    <property type="match status" value="3"/>
</dbReference>
<dbReference type="OrthoDB" id="602637at2"/>
<comment type="caution">
    <text evidence="4">The sequence shown here is derived from an EMBL/GenBank/DDBJ whole genome shotgun (WGS) entry which is preliminary data.</text>
</comment>
<dbReference type="NCBIfam" id="TIGR04183">
    <property type="entry name" value="Por_Secre_tail"/>
    <property type="match status" value="1"/>
</dbReference>